<dbReference type="PANTHER" id="PTHR16719">
    <property type="entry name" value="CYTOCHROME C OXIDASE COPPER CHAPERONE"/>
    <property type="match status" value="1"/>
</dbReference>
<name>A0A2N6NFH2_BEABA</name>
<comment type="caution">
    <text evidence="10">The sequence shown here is derived from an EMBL/GenBank/DDBJ whole genome shotgun (WGS) entry which is preliminary data.</text>
</comment>
<feature type="binding site" evidence="8">
    <location>
        <position position="29"/>
    </location>
    <ligand>
        <name>Cu cation</name>
        <dbReference type="ChEBI" id="CHEBI:23378"/>
    </ligand>
</feature>
<dbReference type="EMBL" id="MRVG01000009">
    <property type="protein sequence ID" value="PMB66047.1"/>
    <property type="molecule type" value="Genomic_DNA"/>
</dbReference>
<dbReference type="AlphaFoldDB" id="A0A2N6NFH2"/>
<dbReference type="Gene3D" id="1.10.287.1130">
    <property type="entry name" value="CytochromE C oxidase copper chaperone"/>
    <property type="match status" value="1"/>
</dbReference>
<evidence type="ECO:0000313" key="11">
    <source>
        <dbReference type="Proteomes" id="UP000235728"/>
    </source>
</evidence>
<organism evidence="10 11">
    <name type="scientific">Beauveria bassiana</name>
    <name type="common">White muscardine disease fungus</name>
    <name type="synonym">Tritirachium shiotae</name>
    <dbReference type="NCBI Taxonomy" id="176275"/>
    <lineage>
        <taxon>Eukaryota</taxon>
        <taxon>Fungi</taxon>
        <taxon>Dikarya</taxon>
        <taxon>Ascomycota</taxon>
        <taxon>Pezizomycotina</taxon>
        <taxon>Sordariomycetes</taxon>
        <taxon>Hypocreomycetidae</taxon>
        <taxon>Hypocreales</taxon>
        <taxon>Cordycipitaceae</taxon>
        <taxon>Beauveria</taxon>
    </lineage>
</organism>
<gene>
    <name evidence="10" type="primary">COX17</name>
    <name evidence="10" type="ORF">BM221_008248</name>
</gene>
<reference evidence="10 11" key="1">
    <citation type="journal article" date="2016" name="Appl. Microbiol. Biotechnol.">
        <title>Characterization of T-DNA insertion mutants with decreased virulence in the entomopathogenic fungus Beauveria bassiana JEF-007.</title>
        <authorList>
            <person name="Kim S."/>
            <person name="Lee S.J."/>
            <person name="Nai Y.S."/>
            <person name="Yu J.S."/>
            <person name="Lee M.R."/>
            <person name="Yang Y.T."/>
            <person name="Kim J.S."/>
        </authorList>
    </citation>
    <scope>NUCLEOTIDE SEQUENCE [LARGE SCALE GENOMIC DNA]</scope>
    <source>
        <strain evidence="10 11">JEF-007</strain>
    </source>
</reference>
<evidence type="ECO:0000256" key="3">
    <source>
        <dbReference type="ARBA" id="ARBA00022723"/>
    </source>
</evidence>
<feature type="region of interest" description="Disordered" evidence="9">
    <location>
        <begin position="1"/>
        <end position="26"/>
    </location>
</feature>
<feature type="binding site" evidence="8">
    <location>
        <position position="28"/>
    </location>
    <ligand>
        <name>Cu cation</name>
        <dbReference type="ChEBI" id="CHEBI:23378"/>
    </ligand>
</feature>
<evidence type="ECO:0000256" key="9">
    <source>
        <dbReference type="SAM" id="MobiDB-lite"/>
    </source>
</evidence>
<comment type="similarity">
    <text evidence="2">Belongs to the COX17 family.</text>
</comment>
<dbReference type="FunFam" id="1.10.287.1130:FF:000004">
    <property type="entry name" value="Cytochrome c oxidase copper chaperone"/>
    <property type="match status" value="1"/>
</dbReference>
<evidence type="ECO:0000256" key="1">
    <source>
        <dbReference type="ARBA" id="ARBA00004569"/>
    </source>
</evidence>
<dbReference type="OMA" id="CCVCKPE"/>
<proteinExistence type="inferred from homology"/>
<evidence type="ECO:0000256" key="5">
    <source>
        <dbReference type="ARBA" id="ARBA00023128"/>
    </source>
</evidence>
<keyword evidence="6" id="KW-1015">Disulfide bond</keyword>
<keyword evidence="4 8" id="KW-0186">Copper</keyword>
<dbReference type="SUPFAM" id="SSF47072">
    <property type="entry name" value="Cysteine alpha-hairpin motif"/>
    <property type="match status" value="1"/>
</dbReference>
<dbReference type="GO" id="GO:0005758">
    <property type="term" value="C:mitochondrial intermembrane space"/>
    <property type="evidence" value="ECO:0007669"/>
    <property type="project" value="UniProtKB-SubCell"/>
</dbReference>
<dbReference type="Proteomes" id="UP000235728">
    <property type="component" value="Unassembled WGS sequence"/>
</dbReference>
<keyword evidence="7" id="KW-0143">Chaperone</keyword>
<sequence length="72" mass="7748">MDANISTLSSAAPAAASTTENASRPKPCCVCKDEKAKRDECMLFSGAKDPQADCKSFVQQYKSCMLGYGYKV</sequence>
<accession>A0A2N6NFH2</accession>
<evidence type="ECO:0000256" key="4">
    <source>
        <dbReference type="ARBA" id="ARBA00023008"/>
    </source>
</evidence>
<evidence type="ECO:0000313" key="10">
    <source>
        <dbReference type="EMBL" id="PMB66047.1"/>
    </source>
</evidence>
<dbReference type="GO" id="GO:0033617">
    <property type="term" value="P:mitochondrial respiratory chain complex IV assembly"/>
    <property type="evidence" value="ECO:0007669"/>
    <property type="project" value="TreeGrafter"/>
</dbReference>
<evidence type="ECO:0000256" key="6">
    <source>
        <dbReference type="ARBA" id="ARBA00023157"/>
    </source>
</evidence>
<dbReference type="Pfam" id="PF05051">
    <property type="entry name" value="COX17"/>
    <property type="match status" value="1"/>
</dbReference>
<dbReference type="GO" id="GO:0005507">
    <property type="term" value="F:copper ion binding"/>
    <property type="evidence" value="ECO:0007669"/>
    <property type="project" value="InterPro"/>
</dbReference>
<keyword evidence="3 8" id="KW-0479">Metal-binding</keyword>
<evidence type="ECO:0000256" key="2">
    <source>
        <dbReference type="ARBA" id="ARBA00009241"/>
    </source>
</evidence>
<keyword evidence="5" id="KW-0496">Mitochondrion</keyword>
<protein>
    <submittedName>
        <fullName evidence="10">Cytochrome c oxidase copper chaperone</fullName>
    </submittedName>
</protein>
<evidence type="ECO:0000256" key="8">
    <source>
        <dbReference type="PIRSR" id="PIRSR607745-1"/>
    </source>
</evidence>
<evidence type="ECO:0000256" key="7">
    <source>
        <dbReference type="ARBA" id="ARBA00023186"/>
    </source>
</evidence>
<dbReference type="GO" id="GO:0016531">
    <property type="term" value="F:copper chaperone activity"/>
    <property type="evidence" value="ECO:0007669"/>
    <property type="project" value="InterPro"/>
</dbReference>
<dbReference type="PROSITE" id="PS51808">
    <property type="entry name" value="CHCH"/>
    <property type="match status" value="1"/>
</dbReference>
<dbReference type="PANTHER" id="PTHR16719:SF0">
    <property type="entry name" value="CYTOCHROME C OXIDASE COPPER CHAPERONE"/>
    <property type="match status" value="1"/>
</dbReference>
<feature type="compositionally biased region" description="Low complexity" evidence="9">
    <location>
        <begin position="1"/>
        <end position="22"/>
    </location>
</feature>
<comment type="subcellular location">
    <subcellularLocation>
        <location evidence="1">Mitochondrion intermembrane space</location>
    </subcellularLocation>
</comment>
<dbReference type="InterPro" id="IPR007745">
    <property type="entry name" value="Cyt_c_oxidase_Cu-chaperone"/>
</dbReference>
<dbReference type="InterPro" id="IPR009069">
    <property type="entry name" value="Cys_alpha_HP_mot_SF"/>
</dbReference>